<dbReference type="RefSeq" id="WP_344888564.1">
    <property type="nucleotide sequence ID" value="NZ_BAAAWD010000004.1"/>
</dbReference>
<evidence type="ECO:0000313" key="2">
    <source>
        <dbReference type="EMBL" id="GAA2990830.1"/>
    </source>
</evidence>
<organism evidence="2 3">
    <name type="scientific">Streptosporangium longisporum</name>
    <dbReference type="NCBI Taxonomy" id="46187"/>
    <lineage>
        <taxon>Bacteria</taxon>
        <taxon>Bacillati</taxon>
        <taxon>Actinomycetota</taxon>
        <taxon>Actinomycetes</taxon>
        <taxon>Streptosporangiales</taxon>
        <taxon>Streptosporangiaceae</taxon>
        <taxon>Streptosporangium</taxon>
    </lineage>
</organism>
<feature type="region of interest" description="Disordered" evidence="1">
    <location>
        <begin position="101"/>
        <end position="121"/>
    </location>
</feature>
<dbReference type="EMBL" id="BAAAWD010000004">
    <property type="protein sequence ID" value="GAA2990830.1"/>
    <property type="molecule type" value="Genomic_DNA"/>
</dbReference>
<dbReference type="Proteomes" id="UP001499930">
    <property type="component" value="Unassembled WGS sequence"/>
</dbReference>
<gene>
    <name evidence="2" type="ORF">GCM10017559_08620</name>
</gene>
<protein>
    <submittedName>
        <fullName evidence="2">Uncharacterized protein</fullName>
    </submittedName>
</protein>
<reference evidence="2 3" key="1">
    <citation type="journal article" date="2019" name="Int. J. Syst. Evol. Microbiol.">
        <title>The Global Catalogue of Microorganisms (GCM) 10K type strain sequencing project: providing services to taxonomists for standard genome sequencing and annotation.</title>
        <authorList>
            <consortium name="The Broad Institute Genomics Platform"/>
            <consortium name="The Broad Institute Genome Sequencing Center for Infectious Disease"/>
            <person name="Wu L."/>
            <person name="Ma J."/>
        </authorList>
    </citation>
    <scope>NUCLEOTIDE SEQUENCE [LARGE SCALE GENOMIC DNA]</scope>
    <source>
        <strain evidence="2 3">JCM 3106</strain>
    </source>
</reference>
<feature type="compositionally biased region" description="Polar residues" evidence="1">
    <location>
        <begin position="107"/>
        <end position="121"/>
    </location>
</feature>
<keyword evidence="3" id="KW-1185">Reference proteome</keyword>
<evidence type="ECO:0000313" key="3">
    <source>
        <dbReference type="Proteomes" id="UP001499930"/>
    </source>
</evidence>
<sequence length="149" mass="15964">MSRRSYTSAGRQHDAPALDFELDGVTFVGEGDISVMDMSEYARLATQGVDSESPEGVAILADVYKGLLGDRVYNRFRAHCRKHGTDGETLVTILQDLITAAAGRPTSRPSDSSDGPQIAPDTQTVVSFSRGTVEQVAAAKQEPQLVSYG</sequence>
<proteinExistence type="predicted"/>
<name>A0ABN3XRN9_9ACTN</name>
<evidence type="ECO:0000256" key="1">
    <source>
        <dbReference type="SAM" id="MobiDB-lite"/>
    </source>
</evidence>
<comment type="caution">
    <text evidence="2">The sequence shown here is derived from an EMBL/GenBank/DDBJ whole genome shotgun (WGS) entry which is preliminary data.</text>
</comment>
<accession>A0ABN3XRN9</accession>